<accession>A0A8C7YRM6</accession>
<organism evidence="2 3">
    <name type="scientific">Oryzias sinensis</name>
    <name type="common">Chinese medaka</name>
    <dbReference type="NCBI Taxonomy" id="183150"/>
    <lineage>
        <taxon>Eukaryota</taxon>
        <taxon>Metazoa</taxon>
        <taxon>Chordata</taxon>
        <taxon>Craniata</taxon>
        <taxon>Vertebrata</taxon>
        <taxon>Euteleostomi</taxon>
        <taxon>Actinopterygii</taxon>
        <taxon>Neopterygii</taxon>
        <taxon>Teleostei</taxon>
        <taxon>Neoteleostei</taxon>
        <taxon>Acanthomorphata</taxon>
        <taxon>Ovalentaria</taxon>
        <taxon>Atherinomorphae</taxon>
        <taxon>Beloniformes</taxon>
        <taxon>Adrianichthyidae</taxon>
        <taxon>Oryziinae</taxon>
        <taxon>Oryzias</taxon>
    </lineage>
</organism>
<keyword evidence="3" id="KW-1185">Reference proteome</keyword>
<feature type="domain" description="WWC1-like helical hairpin" evidence="1">
    <location>
        <begin position="31"/>
        <end position="111"/>
    </location>
</feature>
<evidence type="ECO:0000259" key="1">
    <source>
        <dbReference type="Pfam" id="PF25802"/>
    </source>
</evidence>
<dbReference type="InterPro" id="IPR057747">
    <property type="entry name" value="WWC1_hairpin"/>
</dbReference>
<name>A0A8C7YRM6_9TELE</name>
<dbReference type="Ensembl" id="ENSOSIT00000032619.1">
    <property type="protein sequence ID" value="ENSOSIP00000030950.1"/>
    <property type="gene ID" value="ENSOSIG00000015887.1"/>
</dbReference>
<dbReference type="GeneTree" id="ENSGT00410000025556"/>
<proteinExistence type="predicted"/>
<dbReference type="Proteomes" id="UP000694383">
    <property type="component" value="Unplaced"/>
</dbReference>
<protein>
    <submittedName>
        <fullName evidence="2">WW and C2 domain containing 1</fullName>
    </submittedName>
</protein>
<evidence type="ECO:0000313" key="2">
    <source>
        <dbReference type="Ensembl" id="ENSOSIP00000030950.1"/>
    </source>
</evidence>
<reference evidence="2" key="1">
    <citation type="submission" date="2025-08" db="UniProtKB">
        <authorList>
            <consortium name="Ensembl"/>
        </authorList>
    </citation>
    <scope>IDENTIFICATION</scope>
</reference>
<evidence type="ECO:0000313" key="3">
    <source>
        <dbReference type="Proteomes" id="UP000694383"/>
    </source>
</evidence>
<sequence length="148" mass="16666">MDLSWTLAPSRSCGAVVPPPPASRPPSLACSRTIATIEVQIAKLDSEAWPGLLDPERDRLILINEKEELLKELQYVSPRQRLEPNDAERLESERKRLEKDLQAARDNQSKMTPKAPWSSCWATGSCLRDRFTCSLSPLPLPFRSHTCV</sequence>
<dbReference type="Pfam" id="PF25802">
    <property type="entry name" value="WWC1"/>
    <property type="match status" value="1"/>
</dbReference>
<dbReference type="AlphaFoldDB" id="A0A8C7YRM6"/>
<reference evidence="2" key="2">
    <citation type="submission" date="2025-09" db="UniProtKB">
        <authorList>
            <consortium name="Ensembl"/>
        </authorList>
    </citation>
    <scope>IDENTIFICATION</scope>
</reference>